<evidence type="ECO:0000256" key="1">
    <source>
        <dbReference type="SAM" id="Phobius"/>
    </source>
</evidence>
<dbReference type="Proteomes" id="UP000095329">
    <property type="component" value="Unassembled WGS sequence"/>
</dbReference>
<evidence type="ECO:0000313" key="2">
    <source>
        <dbReference type="EMBL" id="OEJ95845.1"/>
    </source>
</evidence>
<keyword evidence="3" id="KW-1185">Reference proteome</keyword>
<keyword evidence="1" id="KW-0812">Transmembrane</keyword>
<gene>
    <name evidence="2" type="ORF">J116_016550</name>
</gene>
<feature type="transmembrane region" description="Helical" evidence="1">
    <location>
        <begin position="14"/>
        <end position="34"/>
    </location>
</feature>
<dbReference type="AlphaFoldDB" id="A0A1D3DU46"/>
<proteinExistence type="predicted"/>
<dbReference type="EMBL" id="ASHX02000001">
    <property type="protein sequence ID" value="OEJ95845.1"/>
    <property type="molecule type" value="Genomic_DNA"/>
</dbReference>
<dbReference type="eggNOG" id="ENOG50325R3">
    <property type="taxonomic scope" value="Bacteria"/>
</dbReference>
<feature type="transmembrane region" description="Helical" evidence="1">
    <location>
        <begin position="41"/>
        <end position="64"/>
    </location>
</feature>
<organism evidence="2 3">
    <name type="scientific">Streptomyces thermolilacinus SPC6</name>
    <dbReference type="NCBI Taxonomy" id="1306406"/>
    <lineage>
        <taxon>Bacteria</taxon>
        <taxon>Bacillati</taxon>
        <taxon>Actinomycetota</taxon>
        <taxon>Actinomycetes</taxon>
        <taxon>Kitasatosporales</taxon>
        <taxon>Streptomycetaceae</taxon>
        <taxon>Streptomyces</taxon>
    </lineage>
</organism>
<keyword evidence="1" id="KW-1133">Transmembrane helix</keyword>
<name>A0A1D3DU46_9ACTN</name>
<keyword evidence="1" id="KW-0472">Membrane</keyword>
<protein>
    <submittedName>
        <fullName evidence="2">Uncharacterized protein</fullName>
    </submittedName>
</protein>
<sequence>MARAGFRPGAREVAGGYVAVVAALSVAYGAAGAPEGWGAPLVLVSFPGAVVVAVLALLSAALAGGGVDLSGDDRVGLLDFVPQYVGGAVVNVLLVWAVVAFARHFAREARRSRERAGGASRPPGGPSVP</sequence>
<evidence type="ECO:0000313" key="3">
    <source>
        <dbReference type="Proteomes" id="UP000095329"/>
    </source>
</evidence>
<accession>A0A1D3DU46</accession>
<comment type="caution">
    <text evidence="2">The sequence shown here is derived from an EMBL/GenBank/DDBJ whole genome shotgun (WGS) entry which is preliminary data.</text>
</comment>
<dbReference type="RefSeq" id="WP_023588188.1">
    <property type="nucleotide sequence ID" value="NZ_ASHX02000001.1"/>
</dbReference>
<reference evidence="2 3" key="1">
    <citation type="journal article" date="2013" name="Genome Announc.">
        <title>Genome Sequence of Streptomyces violaceusniger Strain SPC6, a Halotolerant Streptomycete That Exhibits Rapid Growth and Development.</title>
        <authorList>
            <person name="Chen X."/>
            <person name="Zhang B."/>
            <person name="Zhang W."/>
            <person name="Wu X."/>
            <person name="Zhang M."/>
            <person name="Chen T."/>
            <person name="Liu G."/>
            <person name="Dyson P."/>
        </authorList>
    </citation>
    <scope>NUCLEOTIDE SEQUENCE [LARGE SCALE GENOMIC DNA]</scope>
    <source>
        <strain evidence="2 3">SPC6</strain>
    </source>
</reference>
<feature type="transmembrane region" description="Helical" evidence="1">
    <location>
        <begin position="84"/>
        <end position="106"/>
    </location>
</feature>